<organism evidence="1">
    <name type="scientific">Fervidicoccus fontis</name>
    <dbReference type="NCBI Taxonomy" id="683846"/>
    <lineage>
        <taxon>Archaea</taxon>
        <taxon>Thermoproteota</taxon>
        <taxon>Thermoprotei</taxon>
        <taxon>Fervidicoccales</taxon>
        <taxon>Fervidicoccaceae</taxon>
        <taxon>Fervidicoccus</taxon>
    </lineage>
</organism>
<protein>
    <submittedName>
        <fullName evidence="1">Uncharacterized protein</fullName>
    </submittedName>
</protein>
<name>A0A7J3ZLC4_9CREN</name>
<dbReference type="EMBL" id="DRZC01000076">
    <property type="protein sequence ID" value="HHQ80838.1"/>
    <property type="molecule type" value="Genomic_DNA"/>
</dbReference>
<proteinExistence type="predicted"/>
<sequence>MTASKAEFLRAVESFLRSKGAKTRLYKNALLASIENVPIVFEIDEVEGFLRISALSEIEVSEEGILRVLLEKNFHYAGIKISLDPEGFIVISIEERYECVASRMASYVEFAIGKVLRAYGDVSSIAKRNTA</sequence>
<dbReference type="AlphaFoldDB" id="A0A7J3ZLC4"/>
<evidence type="ECO:0000313" key="1">
    <source>
        <dbReference type="EMBL" id="HHQ80838.1"/>
    </source>
</evidence>
<gene>
    <name evidence="1" type="ORF">ENM78_05265</name>
</gene>
<reference evidence="1" key="1">
    <citation type="journal article" date="2020" name="mSystems">
        <title>Genome- and Community-Level Interaction Insights into Carbon Utilization and Element Cycling Functions of Hydrothermarchaeota in Hydrothermal Sediment.</title>
        <authorList>
            <person name="Zhou Z."/>
            <person name="Liu Y."/>
            <person name="Xu W."/>
            <person name="Pan J."/>
            <person name="Luo Z.H."/>
            <person name="Li M."/>
        </authorList>
    </citation>
    <scope>NUCLEOTIDE SEQUENCE [LARGE SCALE GENOMIC DNA]</scope>
    <source>
        <strain evidence="1">SpSt-1116</strain>
    </source>
</reference>
<accession>A0A7J3ZLC4</accession>
<comment type="caution">
    <text evidence="1">The sequence shown here is derived from an EMBL/GenBank/DDBJ whole genome shotgun (WGS) entry which is preliminary data.</text>
</comment>